<dbReference type="PROSITE" id="PS50217">
    <property type="entry name" value="BZIP"/>
    <property type="match status" value="1"/>
</dbReference>
<protein>
    <recommendedName>
        <fullName evidence="7">BZIP domain-containing protein</fullName>
    </recommendedName>
</protein>
<dbReference type="PANTHER" id="PTHR19304">
    <property type="entry name" value="CYCLIC-AMP RESPONSE ELEMENT BINDING PROTEIN"/>
    <property type="match status" value="1"/>
</dbReference>
<evidence type="ECO:0000256" key="2">
    <source>
        <dbReference type="ARBA" id="ARBA00023015"/>
    </source>
</evidence>
<keyword evidence="9" id="KW-1185">Reference proteome</keyword>
<evidence type="ECO:0000313" key="8">
    <source>
        <dbReference type="EMBL" id="SAL96650.1"/>
    </source>
</evidence>
<reference evidence="8" key="1">
    <citation type="submission" date="2016-04" db="EMBL/GenBank/DDBJ databases">
        <authorList>
            <person name="Evans L.H."/>
            <person name="Alamgir A."/>
            <person name="Owens N."/>
            <person name="Weber N.D."/>
            <person name="Virtaneva K."/>
            <person name="Barbian K."/>
            <person name="Babar A."/>
            <person name="Rosenke K."/>
        </authorList>
    </citation>
    <scope>NUCLEOTIDE SEQUENCE [LARGE SCALE GENOMIC DNA]</scope>
    <source>
        <strain evidence="8">CBS 101.48</strain>
    </source>
</reference>
<evidence type="ECO:0000259" key="7">
    <source>
        <dbReference type="PROSITE" id="PS50217"/>
    </source>
</evidence>
<keyword evidence="2" id="KW-0805">Transcription regulation</keyword>
<dbReference type="GO" id="GO:0005634">
    <property type="term" value="C:nucleus"/>
    <property type="evidence" value="ECO:0007669"/>
    <property type="project" value="UniProtKB-SubCell"/>
</dbReference>
<evidence type="ECO:0000256" key="1">
    <source>
        <dbReference type="ARBA" id="ARBA00004123"/>
    </source>
</evidence>
<dbReference type="AlphaFoldDB" id="A0A168LEW3"/>
<dbReference type="SMART" id="SM00338">
    <property type="entry name" value="BRLZ"/>
    <property type="match status" value="1"/>
</dbReference>
<dbReference type="InParanoid" id="A0A168LEW3"/>
<dbReference type="InterPro" id="IPR051027">
    <property type="entry name" value="bZIP_transcription_factors"/>
</dbReference>
<keyword evidence="3" id="KW-0804">Transcription</keyword>
<keyword evidence="5" id="KW-0175">Coiled coil</keyword>
<dbReference type="Proteomes" id="UP000078561">
    <property type="component" value="Unassembled WGS sequence"/>
</dbReference>
<keyword evidence="4" id="KW-0539">Nucleus</keyword>
<dbReference type="Pfam" id="PF00170">
    <property type="entry name" value="bZIP_1"/>
    <property type="match status" value="1"/>
</dbReference>
<dbReference type="SUPFAM" id="SSF57959">
    <property type="entry name" value="Leucine zipper domain"/>
    <property type="match status" value="1"/>
</dbReference>
<dbReference type="InterPro" id="IPR004827">
    <property type="entry name" value="bZIP"/>
</dbReference>
<comment type="subcellular location">
    <subcellularLocation>
        <location evidence="1">Nucleus</location>
    </subcellularLocation>
</comment>
<dbReference type="InterPro" id="IPR046347">
    <property type="entry name" value="bZIP_sf"/>
</dbReference>
<sequence length="121" mass="14199">MSNDVSTSIDPFNIVSNPAHPGSKQTAKKRKLQAKKYMNDEAKRKNFLERNRQAALKCRQRKKQWLNDLQSKVDYLTNDNEQLQLQCSLMRDELIQLRRMLWTHKEVHSISTVALITSFNP</sequence>
<proteinExistence type="predicted"/>
<evidence type="ECO:0000313" key="9">
    <source>
        <dbReference type="Proteomes" id="UP000078561"/>
    </source>
</evidence>
<evidence type="ECO:0000256" key="5">
    <source>
        <dbReference type="SAM" id="Coils"/>
    </source>
</evidence>
<dbReference type="STRING" id="4829.A0A168LEW3"/>
<evidence type="ECO:0000256" key="6">
    <source>
        <dbReference type="SAM" id="MobiDB-lite"/>
    </source>
</evidence>
<evidence type="ECO:0000256" key="3">
    <source>
        <dbReference type="ARBA" id="ARBA00023163"/>
    </source>
</evidence>
<dbReference type="EMBL" id="LT551165">
    <property type="protein sequence ID" value="SAL96650.1"/>
    <property type="molecule type" value="Genomic_DNA"/>
</dbReference>
<dbReference type="FunCoup" id="A0A168LEW3">
    <property type="interactions" value="86"/>
</dbReference>
<dbReference type="Gene3D" id="1.20.5.170">
    <property type="match status" value="1"/>
</dbReference>
<feature type="domain" description="BZIP" evidence="7">
    <location>
        <begin position="41"/>
        <end position="104"/>
    </location>
</feature>
<gene>
    <name evidence="8" type="primary">ABSGL_02066.1 scaffold 2596</name>
</gene>
<dbReference type="OMA" id="MHICALR"/>
<dbReference type="CDD" id="cd14687">
    <property type="entry name" value="bZIP_ATF2"/>
    <property type="match status" value="1"/>
</dbReference>
<organism evidence="8">
    <name type="scientific">Absidia glauca</name>
    <name type="common">Pin mould</name>
    <dbReference type="NCBI Taxonomy" id="4829"/>
    <lineage>
        <taxon>Eukaryota</taxon>
        <taxon>Fungi</taxon>
        <taxon>Fungi incertae sedis</taxon>
        <taxon>Mucoromycota</taxon>
        <taxon>Mucoromycotina</taxon>
        <taxon>Mucoromycetes</taxon>
        <taxon>Mucorales</taxon>
        <taxon>Cunninghamellaceae</taxon>
        <taxon>Absidia</taxon>
    </lineage>
</organism>
<feature type="coiled-coil region" evidence="5">
    <location>
        <begin position="66"/>
        <end position="100"/>
    </location>
</feature>
<feature type="region of interest" description="Disordered" evidence="6">
    <location>
        <begin position="1"/>
        <end position="28"/>
    </location>
</feature>
<dbReference type="GO" id="GO:0003700">
    <property type="term" value="F:DNA-binding transcription factor activity"/>
    <property type="evidence" value="ECO:0007669"/>
    <property type="project" value="InterPro"/>
</dbReference>
<feature type="compositionally biased region" description="Polar residues" evidence="6">
    <location>
        <begin position="1"/>
        <end position="16"/>
    </location>
</feature>
<dbReference type="OrthoDB" id="295274at2759"/>
<evidence type="ECO:0000256" key="4">
    <source>
        <dbReference type="ARBA" id="ARBA00023242"/>
    </source>
</evidence>
<name>A0A168LEW3_ABSGL</name>
<accession>A0A168LEW3</accession>